<sequence length="31" mass="3604">MMKLLDKHILEEPTTGVVTIQSMLKDKRYNA</sequence>
<evidence type="ECO:0000313" key="2">
    <source>
        <dbReference type="Proteomes" id="UP000290037"/>
    </source>
</evidence>
<dbReference type="Proteomes" id="UP000290037">
    <property type="component" value="Unassembled WGS sequence"/>
</dbReference>
<keyword evidence="2" id="KW-1185">Reference proteome</keyword>
<name>A0ABY0D5S8_9FLAO</name>
<dbReference type="EMBL" id="QOVN01000002">
    <property type="protein sequence ID" value="RXG30584.1"/>
    <property type="molecule type" value="Genomic_DNA"/>
</dbReference>
<comment type="caution">
    <text evidence="1">The sequence shown here is derived from an EMBL/GenBank/DDBJ whole genome shotgun (WGS) entry which is preliminary data.</text>
</comment>
<accession>A0ABY0D5S8</accession>
<evidence type="ECO:0000313" key="1">
    <source>
        <dbReference type="EMBL" id="RXG30584.1"/>
    </source>
</evidence>
<reference evidence="1 2" key="1">
    <citation type="submission" date="2018-07" db="EMBL/GenBank/DDBJ databases">
        <title>Leeuwenhoekiella genomics.</title>
        <authorList>
            <person name="Tahon G."/>
            <person name="Willems A."/>
        </authorList>
    </citation>
    <scope>NUCLEOTIDE SEQUENCE [LARGE SCALE GENOMIC DNA]</scope>
    <source>
        <strain evidence="1 2">LMG 24856</strain>
    </source>
</reference>
<gene>
    <name evidence="1" type="ORF">DSM01_1335</name>
</gene>
<protein>
    <submittedName>
        <fullName evidence="1">Uncharacterized protein</fullName>
    </submittedName>
</protein>
<organism evidence="1 2">
    <name type="scientific">Leeuwenhoekiella palythoae</name>
    <dbReference type="NCBI Taxonomy" id="573501"/>
    <lineage>
        <taxon>Bacteria</taxon>
        <taxon>Pseudomonadati</taxon>
        <taxon>Bacteroidota</taxon>
        <taxon>Flavobacteriia</taxon>
        <taxon>Flavobacteriales</taxon>
        <taxon>Flavobacteriaceae</taxon>
        <taxon>Leeuwenhoekiella</taxon>
    </lineage>
</organism>
<proteinExistence type="predicted"/>